<evidence type="ECO:0000313" key="7">
    <source>
        <dbReference type="Proteomes" id="UP001484535"/>
    </source>
</evidence>
<reference evidence="6 7" key="1">
    <citation type="submission" date="2024-05" db="EMBL/GenBank/DDBJ databases">
        <authorList>
            <person name="Park S."/>
        </authorList>
    </citation>
    <scope>NUCLEOTIDE SEQUENCE [LARGE SCALE GENOMIC DNA]</scope>
    <source>
        <strain evidence="6 7">DGU5</strain>
    </source>
</reference>
<organism evidence="6 7">
    <name type="scientific">Aurantiacibacter flavus</name>
    <dbReference type="NCBI Taxonomy" id="3145232"/>
    <lineage>
        <taxon>Bacteria</taxon>
        <taxon>Pseudomonadati</taxon>
        <taxon>Pseudomonadota</taxon>
        <taxon>Alphaproteobacteria</taxon>
        <taxon>Sphingomonadales</taxon>
        <taxon>Erythrobacteraceae</taxon>
        <taxon>Aurantiacibacter</taxon>
    </lineage>
</organism>
<dbReference type="Pfam" id="PF16925">
    <property type="entry name" value="TetR_C_13"/>
    <property type="match status" value="1"/>
</dbReference>
<feature type="domain" description="HTH tetR-type" evidence="5">
    <location>
        <begin position="44"/>
        <end position="104"/>
    </location>
</feature>
<dbReference type="SUPFAM" id="SSF46689">
    <property type="entry name" value="Homeodomain-like"/>
    <property type="match status" value="1"/>
</dbReference>
<dbReference type="EMBL" id="JBDLBR010000004">
    <property type="protein sequence ID" value="MEN7538192.1"/>
    <property type="molecule type" value="Genomic_DNA"/>
</dbReference>
<dbReference type="Proteomes" id="UP001484535">
    <property type="component" value="Unassembled WGS sequence"/>
</dbReference>
<evidence type="ECO:0000256" key="4">
    <source>
        <dbReference type="PROSITE-ProRule" id="PRU00335"/>
    </source>
</evidence>
<gene>
    <name evidence="6" type="ORF">ABDJ38_13500</name>
</gene>
<dbReference type="SUPFAM" id="SSF48498">
    <property type="entry name" value="Tetracyclin repressor-like, C-terminal domain"/>
    <property type="match status" value="1"/>
</dbReference>
<feature type="DNA-binding region" description="H-T-H motif" evidence="4">
    <location>
        <begin position="67"/>
        <end position="86"/>
    </location>
</feature>
<dbReference type="InterPro" id="IPR036271">
    <property type="entry name" value="Tet_transcr_reg_TetR-rel_C_sf"/>
</dbReference>
<evidence type="ECO:0000256" key="3">
    <source>
        <dbReference type="ARBA" id="ARBA00023163"/>
    </source>
</evidence>
<keyword evidence="1" id="KW-0805">Transcription regulation</keyword>
<dbReference type="Pfam" id="PF00440">
    <property type="entry name" value="TetR_N"/>
    <property type="match status" value="1"/>
</dbReference>
<evidence type="ECO:0000256" key="2">
    <source>
        <dbReference type="ARBA" id="ARBA00023125"/>
    </source>
</evidence>
<protein>
    <submittedName>
        <fullName evidence="6">TetR/AcrR family transcriptional regulator</fullName>
    </submittedName>
</protein>
<comment type="caution">
    <text evidence="6">The sequence shown here is derived from an EMBL/GenBank/DDBJ whole genome shotgun (WGS) entry which is preliminary data.</text>
</comment>
<dbReference type="Gene3D" id="1.10.10.60">
    <property type="entry name" value="Homeodomain-like"/>
    <property type="match status" value="1"/>
</dbReference>
<accession>A0ABV0D2A4</accession>
<evidence type="ECO:0000259" key="5">
    <source>
        <dbReference type="PROSITE" id="PS50977"/>
    </source>
</evidence>
<evidence type="ECO:0000313" key="6">
    <source>
        <dbReference type="EMBL" id="MEN7538192.1"/>
    </source>
</evidence>
<keyword evidence="3" id="KW-0804">Transcription</keyword>
<dbReference type="InterPro" id="IPR001647">
    <property type="entry name" value="HTH_TetR"/>
</dbReference>
<dbReference type="InterPro" id="IPR009057">
    <property type="entry name" value="Homeodomain-like_sf"/>
</dbReference>
<dbReference type="PANTHER" id="PTHR47506">
    <property type="entry name" value="TRANSCRIPTIONAL REGULATORY PROTEIN"/>
    <property type="match status" value="1"/>
</dbReference>
<sequence length="242" mass="26176">MLVGHGPSLDKANFHRGVAGLSPTNRQPLAFKYDRSYYLDMKGESSRGRIVAEGVQALSSAGLAGITVGRLADASGMSKSGMFAHFRSRQALETALLDEAARLAERHVVEPAMAFPVGLARLRALIDGWLGWAPRAGLPGGCPIAAALFELDDVEGETRDHVAVLDAHWRALLANLVREAIASGELAEQTSVDQFVWELCGIYLAHHSFSRFARDPDSDRRAKQAVDGLIDRNRIPAPPATR</sequence>
<dbReference type="PROSITE" id="PS50977">
    <property type="entry name" value="HTH_TETR_2"/>
    <property type="match status" value="1"/>
</dbReference>
<evidence type="ECO:0000256" key="1">
    <source>
        <dbReference type="ARBA" id="ARBA00023015"/>
    </source>
</evidence>
<keyword evidence="7" id="KW-1185">Reference proteome</keyword>
<dbReference type="RefSeq" id="WP_346785643.1">
    <property type="nucleotide sequence ID" value="NZ_JBDLBR010000004.1"/>
</dbReference>
<name>A0ABV0D2A4_9SPHN</name>
<keyword evidence="2 4" id="KW-0238">DNA-binding</keyword>
<dbReference type="PANTHER" id="PTHR47506:SF6">
    <property type="entry name" value="HTH-TYPE TRANSCRIPTIONAL REPRESSOR NEMR"/>
    <property type="match status" value="1"/>
</dbReference>
<dbReference type="Gene3D" id="1.10.357.10">
    <property type="entry name" value="Tetracycline Repressor, domain 2"/>
    <property type="match status" value="1"/>
</dbReference>
<proteinExistence type="predicted"/>
<dbReference type="InterPro" id="IPR011075">
    <property type="entry name" value="TetR_C"/>
</dbReference>